<keyword evidence="3" id="KW-0378">Hydrolase</keyword>
<dbReference type="Proteomes" id="UP000449846">
    <property type="component" value="Unassembled WGS sequence"/>
</dbReference>
<organism evidence="6 7">
    <name type="scientific">Paracoccus litorisediminis</name>
    <dbReference type="NCBI Taxonomy" id="2006130"/>
    <lineage>
        <taxon>Bacteria</taxon>
        <taxon>Pseudomonadati</taxon>
        <taxon>Pseudomonadota</taxon>
        <taxon>Alphaproteobacteria</taxon>
        <taxon>Rhodobacterales</taxon>
        <taxon>Paracoccaceae</taxon>
        <taxon>Paracoccus</taxon>
    </lineage>
</organism>
<feature type="binding site" evidence="5">
    <location>
        <position position="213"/>
    </location>
    <ligand>
        <name>Mg(2+)</name>
        <dbReference type="ChEBI" id="CHEBI:18420"/>
        <label>1</label>
        <note>catalytic</note>
    </ligand>
</feature>
<dbReference type="GO" id="GO:0008934">
    <property type="term" value="F:inositol monophosphate 1-phosphatase activity"/>
    <property type="evidence" value="ECO:0007669"/>
    <property type="project" value="TreeGrafter"/>
</dbReference>
<dbReference type="AlphaFoldDB" id="A0A844HMP5"/>
<dbReference type="SUPFAM" id="SSF56655">
    <property type="entry name" value="Carbohydrate phosphatase"/>
    <property type="match status" value="1"/>
</dbReference>
<evidence type="ECO:0000256" key="5">
    <source>
        <dbReference type="PIRSR" id="PIRSR600760-2"/>
    </source>
</evidence>
<protein>
    <submittedName>
        <fullName evidence="6">Inositol monophosphatase</fullName>
    </submittedName>
</protein>
<feature type="binding site" evidence="5">
    <location>
        <position position="85"/>
    </location>
    <ligand>
        <name>Mg(2+)</name>
        <dbReference type="ChEBI" id="CHEBI:18420"/>
        <label>1</label>
        <note>catalytic</note>
    </ligand>
</feature>
<comment type="similarity">
    <text evidence="1">Belongs to the inositol monophosphatase superfamily.</text>
</comment>
<evidence type="ECO:0000256" key="4">
    <source>
        <dbReference type="ARBA" id="ARBA00022842"/>
    </source>
</evidence>
<evidence type="ECO:0000256" key="3">
    <source>
        <dbReference type="ARBA" id="ARBA00022801"/>
    </source>
</evidence>
<dbReference type="PROSITE" id="PS00629">
    <property type="entry name" value="IMP_1"/>
    <property type="match status" value="1"/>
</dbReference>
<name>A0A844HMP5_9RHOB</name>
<dbReference type="GO" id="GO:0006020">
    <property type="term" value="P:inositol metabolic process"/>
    <property type="evidence" value="ECO:0007669"/>
    <property type="project" value="TreeGrafter"/>
</dbReference>
<dbReference type="PANTHER" id="PTHR20854">
    <property type="entry name" value="INOSITOL MONOPHOSPHATASE"/>
    <property type="match status" value="1"/>
</dbReference>
<proteinExistence type="inferred from homology"/>
<dbReference type="PRINTS" id="PR00377">
    <property type="entry name" value="IMPHPHTASES"/>
</dbReference>
<feature type="binding site" evidence="5">
    <location>
        <position position="86"/>
    </location>
    <ligand>
        <name>Mg(2+)</name>
        <dbReference type="ChEBI" id="CHEBI:18420"/>
        <label>1</label>
        <note>catalytic</note>
    </ligand>
</feature>
<keyword evidence="2 5" id="KW-0479">Metal-binding</keyword>
<dbReference type="PANTHER" id="PTHR20854:SF4">
    <property type="entry name" value="INOSITOL-1-MONOPHOSPHATASE-RELATED"/>
    <property type="match status" value="1"/>
</dbReference>
<evidence type="ECO:0000313" key="7">
    <source>
        <dbReference type="Proteomes" id="UP000449846"/>
    </source>
</evidence>
<dbReference type="Gene3D" id="3.40.190.80">
    <property type="match status" value="1"/>
</dbReference>
<dbReference type="InterPro" id="IPR000760">
    <property type="entry name" value="Inositol_monophosphatase-like"/>
</dbReference>
<gene>
    <name evidence="6" type="ORF">GL300_20315</name>
</gene>
<dbReference type="InterPro" id="IPR020583">
    <property type="entry name" value="Inositol_monoP_metal-BS"/>
</dbReference>
<reference evidence="6 7" key="1">
    <citation type="submission" date="2019-11" db="EMBL/GenBank/DDBJ databases">
        <authorList>
            <person name="Dong K."/>
        </authorList>
    </citation>
    <scope>NUCLEOTIDE SEQUENCE [LARGE SCALE GENOMIC DNA]</scope>
    <source>
        <strain evidence="6 7">NBRC 112902</strain>
    </source>
</reference>
<keyword evidence="7" id="KW-1185">Reference proteome</keyword>
<dbReference type="GO" id="GO:0046872">
    <property type="term" value="F:metal ion binding"/>
    <property type="evidence" value="ECO:0007669"/>
    <property type="project" value="UniProtKB-KW"/>
</dbReference>
<keyword evidence="4 5" id="KW-0460">Magnesium</keyword>
<dbReference type="OrthoDB" id="9785695at2"/>
<dbReference type="Gene3D" id="3.30.540.10">
    <property type="entry name" value="Fructose-1,6-Bisphosphatase, subunit A, domain 1"/>
    <property type="match status" value="1"/>
</dbReference>
<evidence type="ECO:0000256" key="1">
    <source>
        <dbReference type="ARBA" id="ARBA00009759"/>
    </source>
</evidence>
<evidence type="ECO:0000313" key="6">
    <source>
        <dbReference type="EMBL" id="MTH61563.1"/>
    </source>
</evidence>
<evidence type="ECO:0000256" key="2">
    <source>
        <dbReference type="ARBA" id="ARBA00022723"/>
    </source>
</evidence>
<comment type="cofactor">
    <cofactor evidence="5">
        <name>Mg(2+)</name>
        <dbReference type="ChEBI" id="CHEBI:18420"/>
    </cofactor>
</comment>
<feature type="binding site" evidence="5">
    <location>
        <position position="68"/>
    </location>
    <ligand>
        <name>Mg(2+)</name>
        <dbReference type="ChEBI" id="CHEBI:18420"/>
        <label>1</label>
        <note>catalytic</note>
    </ligand>
</feature>
<dbReference type="Pfam" id="PF00459">
    <property type="entry name" value="Inositol_P"/>
    <property type="match status" value="1"/>
</dbReference>
<comment type="caution">
    <text evidence="6">The sequence shown here is derived from an EMBL/GenBank/DDBJ whole genome shotgun (WGS) entry which is preliminary data.</text>
</comment>
<dbReference type="EMBL" id="WMIG01000017">
    <property type="protein sequence ID" value="MTH61563.1"/>
    <property type="molecule type" value="Genomic_DNA"/>
</dbReference>
<accession>A0A844HMP5</accession>
<dbReference type="GO" id="GO:0007165">
    <property type="term" value="P:signal transduction"/>
    <property type="evidence" value="ECO:0007669"/>
    <property type="project" value="TreeGrafter"/>
</dbReference>
<feature type="binding site" evidence="5">
    <location>
        <position position="83"/>
    </location>
    <ligand>
        <name>Mg(2+)</name>
        <dbReference type="ChEBI" id="CHEBI:18420"/>
        <label>1</label>
        <note>catalytic</note>
    </ligand>
</feature>
<sequence length="281" mass="29968">MMNDHILQAAISASRLAAPELLAAFRGRIEVDFKVDRHDPVTIHDRRAEAMIRDSIFRAIPDSTFMGEEGGTTGDGEVKWFVDPIDGTSNFASGIAFWCISVGAVVGGKVVAGAIYDPVADNLFTASSAGAWLNGKPLRSIDAPAEENATLICGYPVTRDFRLDGTELSLQRFGRMVQTVATLRRPGSAALSLAHVAAGWVDAAAGFGANPWDVTAGILIVERAGGRYLPFSMGKCSDNAPAYEHPGYLALRGGADYPTLKSIATEISRHRATSRPMATQD</sequence>